<proteinExistence type="predicted"/>
<protein>
    <submittedName>
        <fullName evidence="2">Uncharacterized protein</fullName>
    </submittedName>
</protein>
<dbReference type="Pfam" id="PF20721">
    <property type="entry name" value="C19orf12"/>
    <property type="match status" value="1"/>
</dbReference>
<comment type="caution">
    <text evidence="2">The sequence shown here is derived from an EMBL/GenBank/DDBJ whole genome shotgun (WGS) entry which is preliminary data.</text>
</comment>
<dbReference type="EMBL" id="JBJQND010000009">
    <property type="protein sequence ID" value="KAL3866371.1"/>
    <property type="molecule type" value="Genomic_DNA"/>
</dbReference>
<keyword evidence="3" id="KW-1185">Reference proteome</keyword>
<accession>A0ABD3VY68</accession>
<sequence length="192" mass="21037">MADMAGSLFIPYYNYIVHILETHKELKKTSIGIFRHMAWAASGVAVGGLVAGPPGALLGGIAGSVYGYLRSDDYQSLVTVVRALSDSEREELVRRVQELVGSKTVEALSTFIGGGPTERENFINLIREFISGVNADRSAHSERARPTPSAPPPTQGSHYRGPSEEDHHRRPTHQFSGQAQNYGKLYPDLKKM</sequence>
<name>A0ABD3VY68_SINWO</name>
<evidence type="ECO:0000313" key="2">
    <source>
        <dbReference type="EMBL" id="KAL3866371.1"/>
    </source>
</evidence>
<gene>
    <name evidence="2" type="ORF">ACJMK2_043674</name>
</gene>
<evidence type="ECO:0000256" key="1">
    <source>
        <dbReference type="SAM" id="MobiDB-lite"/>
    </source>
</evidence>
<evidence type="ECO:0000313" key="3">
    <source>
        <dbReference type="Proteomes" id="UP001634394"/>
    </source>
</evidence>
<dbReference type="InterPro" id="IPR033369">
    <property type="entry name" value="C19orf12"/>
</dbReference>
<reference evidence="2 3" key="1">
    <citation type="submission" date="2024-11" db="EMBL/GenBank/DDBJ databases">
        <title>Chromosome-level genome assembly of the freshwater bivalve Anodonta woodiana.</title>
        <authorList>
            <person name="Chen X."/>
        </authorList>
    </citation>
    <scope>NUCLEOTIDE SEQUENCE [LARGE SCALE GENOMIC DNA]</scope>
    <source>
        <strain evidence="2">MN2024</strain>
        <tissue evidence="2">Gills</tissue>
    </source>
</reference>
<feature type="region of interest" description="Disordered" evidence="1">
    <location>
        <begin position="136"/>
        <end position="192"/>
    </location>
</feature>
<organism evidence="2 3">
    <name type="scientific">Sinanodonta woodiana</name>
    <name type="common">Chinese pond mussel</name>
    <name type="synonym">Anodonta woodiana</name>
    <dbReference type="NCBI Taxonomy" id="1069815"/>
    <lineage>
        <taxon>Eukaryota</taxon>
        <taxon>Metazoa</taxon>
        <taxon>Spiralia</taxon>
        <taxon>Lophotrochozoa</taxon>
        <taxon>Mollusca</taxon>
        <taxon>Bivalvia</taxon>
        <taxon>Autobranchia</taxon>
        <taxon>Heteroconchia</taxon>
        <taxon>Palaeoheterodonta</taxon>
        <taxon>Unionida</taxon>
        <taxon>Unionoidea</taxon>
        <taxon>Unionidae</taxon>
        <taxon>Unioninae</taxon>
        <taxon>Sinanodonta</taxon>
    </lineage>
</organism>
<dbReference type="AlphaFoldDB" id="A0ABD3VY68"/>
<dbReference type="Proteomes" id="UP001634394">
    <property type="component" value="Unassembled WGS sequence"/>
</dbReference>